<dbReference type="OrthoDB" id="1926781at2759"/>
<evidence type="ECO:0000256" key="4">
    <source>
        <dbReference type="ARBA" id="ARBA00022824"/>
    </source>
</evidence>
<evidence type="ECO:0000256" key="6">
    <source>
        <dbReference type="ARBA" id="ARBA00023136"/>
    </source>
</evidence>
<evidence type="ECO:0000256" key="1">
    <source>
        <dbReference type="ARBA" id="ARBA00004115"/>
    </source>
</evidence>
<name>A0A066W464_TILAU</name>
<evidence type="ECO:0000313" key="12">
    <source>
        <dbReference type="EMBL" id="KDN45580.1"/>
    </source>
</evidence>
<comment type="caution">
    <text evidence="12">The sequence shown here is derived from an EMBL/GenBank/DDBJ whole genome shotgun (WGS) entry which is preliminary data.</text>
</comment>
<feature type="region of interest" description="Disordered" evidence="9">
    <location>
        <begin position="198"/>
        <end position="251"/>
    </location>
</feature>
<dbReference type="InParanoid" id="A0A066W464"/>
<feature type="signal peptide" evidence="11">
    <location>
        <begin position="1"/>
        <end position="29"/>
    </location>
</feature>
<evidence type="ECO:0000256" key="2">
    <source>
        <dbReference type="ARBA" id="ARBA00022692"/>
    </source>
</evidence>
<organism evidence="12 13">
    <name type="scientific">Tilletiaria anomala (strain ATCC 24038 / CBS 436.72 / UBC 951)</name>
    <dbReference type="NCBI Taxonomy" id="1037660"/>
    <lineage>
        <taxon>Eukaryota</taxon>
        <taxon>Fungi</taxon>
        <taxon>Dikarya</taxon>
        <taxon>Basidiomycota</taxon>
        <taxon>Ustilaginomycotina</taxon>
        <taxon>Exobasidiomycetes</taxon>
        <taxon>Georgefischeriales</taxon>
        <taxon>Tilletiariaceae</taxon>
        <taxon>Tilletiaria</taxon>
    </lineage>
</organism>
<sequence>MRASMMQVAAAKYMAYILLLALSPLLAAAQSDDTPQLGITTSFPGNELSLVKNGQLNRVVFSISNLPSADRVLTLEGITGAFLNQKKLDGQRGRVVRNMTTTKLKSVPLRMVGGKPVQVPYDFHSEFKPQNMDVEFRLLVADGQTSKAHNLLAYKGSVTIVEPPKSWFDIQLLSLYALLAAGIAFSGSFAYKSYLGGSKRKGGSTRKAVEPATAASVAAQSPAASSKTGYEEDWIPEQHLRTRSKKGKGKS</sequence>
<dbReference type="GeneID" id="25264439"/>
<keyword evidence="13" id="KW-1185">Reference proteome</keyword>
<evidence type="ECO:0000256" key="5">
    <source>
        <dbReference type="ARBA" id="ARBA00022989"/>
    </source>
</evidence>
<gene>
    <name evidence="12" type="ORF">K437DRAFT_256501</name>
</gene>
<feature type="compositionally biased region" description="Low complexity" evidence="9">
    <location>
        <begin position="210"/>
        <end position="226"/>
    </location>
</feature>
<comment type="function">
    <text evidence="7">Is probably involved in a pathway contributing to genomic integrity.</text>
</comment>
<evidence type="ECO:0000256" key="9">
    <source>
        <dbReference type="SAM" id="MobiDB-lite"/>
    </source>
</evidence>
<dbReference type="RefSeq" id="XP_013243219.1">
    <property type="nucleotide sequence ID" value="XM_013387765.1"/>
</dbReference>
<comment type="similarity">
    <text evidence="8">Belongs to the IRC22 family.</text>
</comment>
<dbReference type="EMBL" id="JMSN01000041">
    <property type="protein sequence ID" value="KDN45580.1"/>
    <property type="molecule type" value="Genomic_DNA"/>
</dbReference>
<keyword evidence="4" id="KW-0256">Endoplasmic reticulum</keyword>
<feature type="transmembrane region" description="Helical" evidence="10">
    <location>
        <begin position="173"/>
        <end position="191"/>
    </location>
</feature>
<evidence type="ECO:0000256" key="10">
    <source>
        <dbReference type="SAM" id="Phobius"/>
    </source>
</evidence>
<dbReference type="OMA" id="NNPFNIV"/>
<comment type="subcellular location">
    <subcellularLocation>
        <location evidence="1">Endoplasmic reticulum membrane</location>
        <topology evidence="1">Single-pass type I membrane protein</topology>
    </subcellularLocation>
</comment>
<evidence type="ECO:0000313" key="13">
    <source>
        <dbReference type="Proteomes" id="UP000027361"/>
    </source>
</evidence>
<evidence type="ECO:0000256" key="11">
    <source>
        <dbReference type="SAM" id="SignalP"/>
    </source>
</evidence>
<feature type="chain" id="PRO_5001628690" description="Translocon-associated protein subunit alpha" evidence="11">
    <location>
        <begin position="30"/>
        <end position="251"/>
    </location>
</feature>
<evidence type="ECO:0000256" key="8">
    <source>
        <dbReference type="ARBA" id="ARBA00038311"/>
    </source>
</evidence>
<evidence type="ECO:0000256" key="7">
    <source>
        <dbReference type="ARBA" id="ARBA00037565"/>
    </source>
</evidence>
<dbReference type="InterPro" id="IPR005595">
    <property type="entry name" value="TRAP_alpha"/>
</dbReference>
<proteinExistence type="inferred from homology"/>
<keyword evidence="5 10" id="KW-1133">Transmembrane helix</keyword>
<dbReference type="Proteomes" id="UP000027361">
    <property type="component" value="Unassembled WGS sequence"/>
</dbReference>
<dbReference type="GO" id="GO:0005789">
    <property type="term" value="C:endoplasmic reticulum membrane"/>
    <property type="evidence" value="ECO:0007669"/>
    <property type="project" value="UniProtKB-SubCell"/>
</dbReference>
<evidence type="ECO:0008006" key="14">
    <source>
        <dbReference type="Google" id="ProtNLM"/>
    </source>
</evidence>
<dbReference type="PANTHER" id="PTHR12924:SF0">
    <property type="entry name" value="TRANSLOCON-ASSOCIATED PROTEIN SUBUNIT ALPHA"/>
    <property type="match status" value="1"/>
</dbReference>
<reference evidence="12 13" key="1">
    <citation type="submission" date="2014-05" db="EMBL/GenBank/DDBJ databases">
        <title>Draft genome sequence of a rare smut relative, Tilletiaria anomala UBC 951.</title>
        <authorList>
            <consortium name="DOE Joint Genome Institute"/>
            <person name="Toome M."/>
            <person name="Kuo A."/>
            <person name="Henrissat B."/>
            <person name="Lipzen A."/>
            <person name="Tritt A."/>
            <person name="Yoshinaga Y."/>
            <person name="Zane M."/>
            <person name="Barry K."/>
            <person name="Grigoriev I.V."/>
            <person name="Spatafora J.W."/>
            <person name="Aimea M.C."/>
        </authorList>
    </citation>
    <scope>NUCLEOTIDE SEQUENCE [LARGE SCALE GENOMIC DNA]</scope>
    <source>
        <strain evidence="12 13">UBC 951</strain>
    </source>
</reference>
<accession>A0A066W464</accession>
<keyword evidence="3 11" id="KW-0732">Signal</keyword>
<protein>
    <recommendedName>
        <fullName evidence="14">Translocon-associated protein subunit alpha</fullName>
    </recommendedName>
</protein>
<keyword evidence="2 10" id="KW-0812">Transmembrane</keyword>
<evidence type="ECO:0000256" key="3">
    <source>
        <dbReference type="ARBA" id="ARBA00022729"/>
    </source>
</evidence>
<dbReference type="AlphaFoldDB" id="A0A066W464"/>
<feature type="compositionally biased region" description="Basic residues" evidence="9">
    <location>
        <begin position="241"/>
        <end position="251"/>
    </location>
</feature>
<keyword evidence="6 10" id="KW-0472">Membrane</keyword>
<dbReference type="HOGENOM" id="CLU_068820_1_0_1"/>
<dbReference type="Pfam" id="PF03896">
    <property type="entry name" value="TRAP_alpha"/>
    <property type="match status" value="1"/>
</dbReference>
<dbReference type="PANTHER" id="PTHR12924">
    <property type="entry name" value="TRANSLOCON-ASSOCIATED PROTEIN, ALPHA SUBUNIT"/>
    <property type="match status" value="1"/>
</dbReference>